<protein>
    <submittedName>
        <fullName evidence="1">Uncharacterized protein</fullName>
    </submittedName>
</protein>
<reference evidence="1 2" key="1">
    <citation type="submission" date="2019-02" db="EMBL/GenBank/DDBJ databases">
        <title>Deep-cultivation of Planctomycetes and their phenomic and genomic characterization uncovers novel biology.</title>
        <authorList>
            <person name="Wiegand S."/>
            <person name="Jogler M."/>
            <person name="Boedeker C."/>
            <person name="Pinto D."/>
            <person name="Vollmers J."/>
            <person name="Rivas-Marin E."/>
            <person name="Kohn T."/>
            <person name="Peeters S.H."/>
            <person name="Heuer A."/>
            <person name="Rast P."/>
            <person name="Oberbeckmann S."/>
            <person name="Bunk B."/>
            <person name="Jeske O."/>
            <person name="Meyerdierks A."/>
            <person name="Storesund J.E."/>
            <person name="Kallscheuer N."/>
            <person name="Luecker S."/>
            <person name="Lage O.M."/>
            <person name="Pohl T."/>
            <person name="Merkel B.J."/>
            <person name="Hornburger P."/>
            <person name="Mueller R.-W."/>
            <person name="Bruemmer F."/>
            <person name="Labrenz M."/>
            <person name="Spormann A.M."/>
            <person name="Op den Camp H."/>
            <person name="Overmann J."/>
            <person name="Amann R."/>
            <person name="Jetten M.S.M."/>
            <person name="Mascher T."/>
            <person name="Medema M.H."/>
            <person name="Devos D.P."/>
            <person name="Kaster A.-K."/>
            <person name="Ovreas L."/>
            <person name="Rohde M."/>
            <person name="Galperin M.Y."/>
            <person name="Jogler C."/>
        </authorList>
    </citation>
    <scope>NUCLEOTIDE SEQUENCE [LARGE SCALE GENOMIC DNA]</scope>
    <source>
        <strain evidence="1 2">Pla110</strain>
    </source>
</reference>
<name>A0A518CJK0_9PLAN</name>
<dbReference type="Proteomes" id="UP000317178">
    <property type="component" value="Chromosome"/>
</dbReference>
<evidence type="ECO:0000313" key="2">
    <source>
        <dbReference type="Proteomes" id="UP000317178"/>
    </source>
</evidence>
<sequence length="133" mass="15143">MSSALFTRRVDLRRFEGEIVKIFSQILSETVDDVEILLSKGDFSTRQRDALVIVSLLNDGTSLCITPKGMPEWSIMIDFCCKYSSSADYSLLFFDEEYSFCVKVQPGSSKESIEKLIKCDPFCGEREIKEPED</sequence>
<dbReference type="KEGG" id="plon:Pla110_11120"/>
<proteinExistence type="predicted"/>
<keyword evidence="2" id="KW-1185">Reference proteome</keyword>
<dbReference type="EMBL" id="CP036281">
    <property type="protein sequence ID" value="QDU79402.1"/>
    <property type="molecule type" value="Genomic_DNA"/>
</dbReference>
<dbReference type="AlphaFoldDB" id="A0A518CJK0"/>
<gene>
    <name evidence="1" type="ORF">Pla110_11120</name>
</gene>
<evidence type="ECO:0000313" key="1">
    <source>
        <dbReference type="EMBL" id="QDU79402.1"/>
    </source>
</evidence>
<dbReference type="RefSeq" id="WP_144993976.1">
    <property type="nucleotide sequence ID" value="NZ_CP036281.1"/>
</dbReference>
<accession>A0A518CJK0</accession>
<organism evidence="1 2">
    <name type="scientific">Polystyrenella longa</name>
    <dbReference type="NCBI Taxonomy" id="2528007"/>
    <lineage>
        <taxon>Bacteria</taxon>
        <taxon>Pseudomonadati</taxon>
        <taxon>Planctomycetota</taxon>
        <taxon>Planctomycetia</taxon>
        <taxon>Planctomycetales</taxon>
        <taxon>Planctomycetaceae</taxon>
        <taxon>Polystyrenella</taxon>
    </lineage>
</organism>